<dbReference type="Proteomes" id="UP000177328">
    <property type="component" value="Unassembled WGS sequence"/>
</dbReference>
<dbReference type="AlphaFoldDB" id="A0A1F5KGN9"/>
<gene>
    <name evidence="1" type="ORF">A3D25_04350</name>
</gene>
<protein>
    <recommendedName>
        <fullName evidence="3">Aspartate kinase</fullName>
    </recommendedName>
</protein>
<proteinExistence type="predicted"/>
<name>A0A1F5KGN9_9BACT</name>
<evidence type="ECO:0000313" key="1">
    <source>
        <dbReference type="EMBL" id="OGE40004.1"/>
    </source>
</evidence>
<dbReference type="SUPFAM" id="SSF55021">
    <property type="entry name" value="ACT-like"/>
    <property type="match status" value="1"/>
</dbReference>
<accession>A0A1F5KGN9</accession>
<dbReference type="EMBL" id="MFDD01000014">
    <property type="protein sequence ID" value="OGE40004.1"/>
    <property type="molecule type" value="Genomic_DNA"/>
</dbReference>
<dbReference type="InterPro" id="IPR045865">
    <property type="entry name" value="ACT-like_dom_sf"/>
</dbReference>
<comment type="caution">
    <text evidence="1">The sequence shown here is derived from an EMBL/GenBank/DDBJ whole genome shotgun (WGS) entry which is preliminary data.</text>
</comment>
<evidence type="ECO:0008006" key="3">
    <source>
        <dbReference type="Google" id="ProtNLM"/>
    </source>
</evidence>
<sequence>MIKAADAVLQLLKNDEIALESFRESILNLSAYATKIQKSVEKLTYKPVKKGTIVVALSRLSKSDLKASQKPEIKINHLSTRSPVISYTYQKTFDTQRRVSTLNPYLVTPTDLFGIIEGESEIIIIVSEKAVDLVKDHIGVIPKREVANLVGLTVQFSDKIPSQKVLQSLLSLLSTHQVNIENILPGMNEISFIIAQNSLEQAISALNLYTIKKESAGG</sequence>
<reference evidence="1 2" key="1">
    <citation type="journal article" date="2016" name="Nat. Commun.">
        <title>Thousands of microbial genomes shed light on interconnected biogeochemical processes in an aquifer system.</title>
        <authorList>
            <person name="Anantharaman K."/>
            <person name="Brown C.T."/>
            <person name="Hug L.A."/>
            <person name="Sharon I."/>
            <person name="Castelle C.J."/>
            <person name="Probst A.J."/>
            <person name="Thomas B.C."/>
            <person name="Singh A."/>
            <person name="Wilkins M.J."/>
            <person name="Karaoz U."/>
            <person name="Brodie E.L."/>
            <person name="Williams K.H."/>
            <person name="Hubbard S.S."/>
            <person name="Banfield J.F."/>
        </authorList>
    </citation>
    <scope>NUCLEOTIDE SEQUENCE [LARGE SCALE GENOMIC DNA]</scope>
</reference>
<organism evidence="1 2">
    <name type="scientific">Candidatus Daviesbacteria bacterium RIFCSPHIGHO2_02_FULL_43_12</name>
    <dbReference type="NCBI Taxonomy" id="1797776"/>
    <lineage>
        <taxon>Bacteria</taxon>
        <taxon>Candidatus Daviesiibacteriota</taxon>
    </lineage>
</organism>
<evidence type="ECO:0000313" key="2">
    <source>
        <dbReference type="Proteomes" id="UP000177328"/>
    </source>
</evidence>